<keyword evidence="4 6" id="KW-1133">Transmembrane helix</keyword>
<dbReference type="Pfam" id="PF04277">
    <property type="entry name" value="OAD_gamma"/>
    <property type="match status" value="1"/>
</dbReference>
<protein>
    <submittedName>
        <fullName evidence="7">Sodium pump decarboxylase gamma subunit</fullName>
    </submittedName>
</protein>
<keyword evidence="8" id="KW-1185">Reference proteome</keyword>
<evidence type="ECO:0000256" key="2">
    <source>
        <dbReference type="ARBA" id="ARBA00022475"/>
    </source>
</evidence>
<keyword evidence="5 6" id="KW-0472">Membrane</keyword>
<dbReference type="EMBL" id="RJVG01000003">
    <property type="protein sequence ID" value="ROR29408.1"/>
    <property type="molecule type" value="Genomic_DNA"/>
</dbReference>
<evidence type="ECO:0000313" key="8">
    <source>
        <dbReference type="Proteomes" id="UP000273083"/>
    </source>
</evidence>
<dbReference type="NCBIfam" id="TIGR01195">
    <property type="entry name" value="oadG_fam"/>
    <property type="match status" value="1"/>
</dbReference>
<name>A0A3N1XT35_9FIRM</name>
<dbReference type="AlphaFoldDB" id="A0A3N1XT35"/>
<accession>A0A3N1XT35</accession>
<keyword evidence="2" id="KW-1003">Cell membrane</keyword>
<evidence type="ECO:0000256" key="1">
    <source>
        <dbReference type="ARBA" id="ARBA00004236"/>
    </source>
</evidence>
<proteinExistence type="predicted"/>
<keyword evidence="3 6" id="KW-0812">Transmembrane</keyword>
<dbReference type="GO" id="GO:0036376">
    <property type="term" value="P:sodium ion export across plasma membrane"/>
    <property type="evidence" value="ECO:0007669"/>
    <property type="project" value="InterPro"/>
</dbReference>
<organism evidence="7 8">
    <name type="scientific">Mobilisporobacter senegalensis</name>
    <dbReference type="NCBI Taxonomy" id="1329262"/>
    <lineage>
        <taxon>Bacteria</taxon>
        <taxon>Bacillati</taxon>
        <taxon>Bacillota</taxon>
        <taxon>Clostridia</taxon>
        <taxon>Lachnospirales</taxon>
        <taxon>Lachnospiraceae</taxon>
        <taxon>Mobilisporobacter</taxon>
    </lineage>
</organism>
<evidence type="ECO:0000313" key="7">
    <source>
        <dbReference type="EMBL" id="ROR29408.1"/>
    </source>
</evidence>
<evidence type="ECO:0000256" key="4">
    <source>
        <dbReference type="ARBA" id="ARBA00022989"/>
    </source>
</evidence>
<comment type="caution">
    <text evidence="7">The sequence shown here is derived from an EMBL/GenBank/DDBJ whole genome shotgun (WGS) entry which is preliminary data.</text>
</comment>
<dbReference type="InterPro" id="IPR005899">
    <property type="entry name" value="Na_pump_deCOase"/>
</dbReference>
<comment type="subcellular location">
    <subcellularLocation>
        <location evidence="1">Cell membrane</location>
    </subcellularLocation>
</comment>
<dbReference type="Proteomes" id="UP000273083">
    <property type="component" value="Unassembled WGS sequence"/>
</dbReference>
<evidence type="ECO:0000256" key="3">
    <source>
        <dbReference type="ARBA" id="ARBA00022692"/>
    </source>
</evidence>
<gene>
    <name evidence="7" type="ORF">EDD66_103346</name>
</gene>
<evidence type="ECO:0000256" key="5">
    <source>
        <dbReference type="ARBA" id="ARBA00023136"/>
    </source>
</evidence>
<reference evidence="7 8" key="1">
    <citation type="submission" date="2018-11" db="EMBL/GenBank/DDBJ databases">
        <title>Genomic Encyclopedia of Type Strains, Phase IV (KMG-IV): sequencing the most valuable type-strain genomes for metagenomic binning, comparative biology and taxonomic classification.</title>
        <authorList>
            <person name="Goeker M."/>
        </authorList>
    </citation>
    <scope>NUCLEOTIDE SEQUENCE [LARGE SCALE GENOMIC DNA]</scope>
    <source>
        <strain evidence="7 8">DSM 26537</strain>
    </source>
</reference>
<feature type="transmembrane region" description="Helical" evidence="6">
    <location>
        <begin position="12"/>
        <end position="36"/>
    </location>
</feature>
<dbReference type="OrthoDB" id="1912660at2"/>
<dbReference type="GO" id="GO:0005886">
    <property type="term" value="C:plasma membrane"/>
    <property type="evidence" value="ECO:0007669"/>
    <property type="project" value="UniProtKB-SubCell"/>
</dbReference>
<sequence>MGEILTKGLLDTAFGMGIVFVLLIFLAIIIWALKFIPMLVDSFKKKEETNTAVRQAVDTTISQIEASEQENLIGDAQLVAVITAAIMASMGDNVPADGFVVRSIKKANKATWIRA</sequence>
<dbReference type="RefSeq" id="WP_123608845.1">
    <property type="nucleotide sequence ID" value="NZ_RJVG01000003.1"/>
</dbReference>
<evidence type="ECO:0000256" key="6">
    <source>
        <dbReference type="SAM" id="Phobius"/>
    </source>
</evidence>
<dbReference type="GO" id="GO:0015081">
    <property type="term" value="F:sodium ion transmembrane transporter activity"/>
    <property type="evidence" value="ECO:0007669"/>
    <property type="project" value="InterPro"/>
</dbReference>